<feature type="transmembrane region" description="Helical" evidence="9">
    <location>
        <begin position="327"/>
        <end position="347"/>
    </location>
</feature>
<accession>A0A1L7RIG9</accession>
<feature type="transmembrane region" description="Helical" evidence="9">
    <location>
        <begin position="273"/>
        <end position="290"/>
    </location>
</feature>
<gene>
    <name evidence="11" type="ORF">AAM4_1744</name>
</gene>
<evidence type="ECO:0000256" key="7">
    <source>
        <dbReference type="ARBA" id="ARBA00023177"/>
    </source>
</evidence>
<evidence type="ECO:0000256" key="9">
    <source>
        <dbReference type="RuleBase" id="RU362002"/>
    </source>
</evidence>
<keyword evidence="7 9" id="KW-0924">Ammonia transport</keyword>
<dbReference type="Gene3D" id="1.10.3430.10">
    <property type="entry name" value="Ammonium transporter AmtB like domains"/>
    <property type="match status" value="1"/>
</dbReference>
<evidence type="ECO:0000256" key="6">
    <source>
        <dbReference type="ARBA" id="ARBA00023136"/>
    </source>
</evidence>
<sequence length="440" mass="45571">MVLDTGATAWMLVSASLVLLMTIPALALFYGGMSRSKSVLNMMMMSFGGTAVVGVLYILYGWSMSYGGTDIAGILANPFDQLGLHGAITDSSGQFLLDDYGVPVIVGVAFQMTFAVITVALISGAIADRTRFGAWMTFVPLWVTLSYFPMAHMVWGGGALSGDGWFAPIAEPIDFAGGTVVHINAGVAGFVLAVLIGRRRGFGRMPMRPHNLPLTMLGAGLLWIGWFGFNAGSAFTADGLAGLAWVNTSAATCAAVLGWLLVERLRDGHATSLGAASGVVAGLVGITPAAGSVTPVGALVLGAICGALCAMAVGLKYRFGYDDALDVVGVHLVGGLTGTVLVGFLSADTGLLYGHGPAQLVVQVLVALVAVGFSLMTTTLCWFIVSRTPGGWRLSADAEHLGADKAEHYESAYESLTAGRLATVVARQEQRPVTAAAEEA</sequence>
<dbReference type="GO" id="GO:0008519">
    <property type="term" value="F:ammonium channel activity"/>
    <property type="evidence" value="ECO:0007669"/>
    <property type="project" value="InterPro"/>
</dbReference>
<dbReference type="InterPro" id="IPR018047">
    <property type="entry name" value="Ammonium_transpt_CS"/>
</dbReference>
<evidence type="ECO:0000256" key="4">
    <source>
        <dbReference type="ARBA" id="ARBA00022692"/>
    </source>
</evidence>
<keyword evidence="6 9" id="KW-0472">Membrane</keyword>
<dbReference type="AlphaFoldDB" id="A0A1L7RIG9"/>
<evidence type="ECO:0000256" key="1">
    <source>
        <dbReference type="ARBA" id="ARBA00004141"/>
    </source>
</evidence>
<comment type="similarity">
    <text evidence="2 9">Belongs to the ammonia transporter channel (TC 1.A.11.2) family.</text>
</comment>
<dbReference type="NCBIfam" id="TIGR00836">
    <property type="entry name" value="amt"/>
    <property type="match status" value="1"/>
</dbReference>
<evidence type="ECO:0000256" key="3">
    <source>
        <dbReference type="ARBA" id="ARBA00022448"/>
    </source>
</evidence>
<feature type="transmembrane region" description="Helical" evidence="9">
    <location>
        <begin position="42"/>
        <end position="60"/>
    </location>
</feature>
<dbReference type="InterPro" id="IPR029020">
    <property type="entry name" value="Ammonium/urea_transptr"/>
</dbReference>
<dbReference type="PANTHER" id="PTHR43029:SF10">
    <property type="entry name" value="AMMONIUM TRANSPORTER MEP2"/>
    <property type="match status" value="1"/>
</dbReference>
<protein>
    <recommendedName>
        <fullName evidence="8 9">Ammonium transporter</fullName>
    </recommendedName>
</protein>
<dbReference type="Pfam" id="PF00909">
    <property type="entry name" value="Ammonium_transp"/>
    <property type="match status" value="1"/>
</dbReference>
<feature type="transmembrane region" description="Helical" evidence="9">
    <location>
        <begin position="359"/>
        <end position="385"/>
    </location>
</feature>
<dbReference type="PROSITE" id="PS01219">
    <property type="entry name" value="AMMONIUM_TRANSP"/>
    <property type="match status" value="1"/>
</dbReference>
<evidence type="ECO:0000256" key="2">
    <source>
        <dbReference type="ARBA" id="ARBA00005887"/>
    </source>
</evidence>
<comment type="subcellular location">
    <subcellularLocation>
        <location evidence="9">Cell membrane</location>
        <topology evidence="9">Multi-pass membrane protein</topology>
    </subcellularLocation>
    <subcellularLocation>
        <location evidence="1">Membrane</location>
        <topology evidence="1">Multi-pass membrane protein</topology>
    </subcellularLocation>
</comment>
<feature type="transmembrane region" description="Helical" evidence="9">
    <location>
        <begin position="100"/>
        <end position="122"/>
    </location>
</feature>
<keyword evidence="4 9" id="KW-0812">Transmembrane</keyword>
<dbReference type="GO" id="GO:0005886">
    <property type="term" value="C:plasma membrane"/>
    <property type="evidence" value="ECO:0007669"/>
    <property type="project" value="UniProtKB-SubCell"/>
</dbReference>
<dbReference type="SUPFAM" id="SSF111352">
    <property type="entry name" value="Ammonium transporter"/>
    <property type="match status" value="1"/>
</dbReference>
<evidence type="ECO:0000313" key="11">
    <source>
        <dbReference type="EMBL" id="CED91576.1"/>
    </source>
</evidence>
<dbReference type="InterPro" id="IPR001905">
    <property type="entry name" value="Ammonium_transpt"/>
</dbReference>
<proteinExistence type="inferred from homology"/>
<dbReference type="InterPro" id="IPR024041">
    <property type="entry name" value="NH4_transpt_AmtB-like_dom"/>
</dbReference>
<feature type="transmembrane region" description="Helical" evidence="9">
    <location>
        <begin position="6"/>
        <end position="30"/>
    </location>
</feature>
<keyword evidence="3 9" id="KW-0813">Transport</keyword>
<name>A0A1L7RIG9_9ACTO</name>
<organism evidence="11">
    <name type="scientific">Actinomyces succiniciruminis</name>
    <dbReference type="NCBI Taxonomy" id="1522002"/>
    <lineage>
        <taxon>Bacteria</taxon>
        <taxon>Bacillati</taxon>
        <taxon>Actinomycetota</taxon>
        <taxon>Actinomycetes</taxon>
        <taxon>Actinomycetales</taxon>
        <taxon>Actinomycetaceae</taxon>
        <taxon>Actinomyces</taxon>
    </lineage>
</organism>
<feature type="transmembrane region" description="Helical" evidence="9">
    <location>
        <begin position="296"/>
        <end position="315"/>
    </location>
</feature>
<keyword evidence="5 9" id="KW-1133">Transmembrane helix</keyword>
<dbReference type="EMBL" id="LK995515">
    <property type="protein sequence ID" value="CED91576.1"/>
    <property type="molecule type" value="Genomic_DNA"/>
</dbReference>
<feature type="domain" description="Ammonium transporter AmtB-like" evidence="10">
    <location>
        <begin position="9"/>
        <end position="413"/>
    </location>
</feature>
<reference evidence="11" key="1">
    <citation type="submission" date="2014-07" db="EMBL/GenBank/DDBJ databases">
        <authorList>
            <person name="Zhang J.E."/>
            <person name="Yang H."/>
            <person name="Guo J."/>
            <person name="Deng Z."/>
            <person name="Luo H."/>
            <person name="Luo M."/>
            <person name="Zhao B."/>
        </authorList>
    </citation>
    <scope>NUCLEOTIDE SEQUENCE</scope>
    <source>
        <strain evidence="11">AM4</strain>
    </source>
</reference>
<evidence type="ECO:0000256" key="5">
    <source>
        <dbReference type="ARBA" id="ARBA00022989"/>
    </source>
</evidence>
<dbReference type="RefSeq" id="WP_210580467.1">
    <property type="nucleotide sequence ID" value="NZ_LK995515.1"/>
</dbReference>
<dbReference type="PANTHER" id="PTHR43029">
    <property type="entry name" value="AMMONIUM TRANSPORTER MEP2"/>
    <property type="match status" value="1"/>
</dbReference>
<feature type="transmembrane region" description="Helical" evidence="9">
    <location>
        <begin position="241"/>
        <end position="261"/>
    </location>
</feature>
<feature type="transmembrane region" description="Helical" evidence="9">
    <location>
        <begin position="175"/>
        <end position="197"/>
    </location>
</feature>
<evidence type="ECO:0000259" key="10">
    <source>
        <dbReference type="Pfam" id="PF00909"/>
    </source>
</evidence>
<feature type="transmembrane region" description="Helical" evidence="9">
    <location>
        <begin position="209"/>
        <end position="229"/>
    </location>
</feature>
<feature type="transmembrane region" description="Helical" evidence="9">
    <location>
        <begin position="134"/>
        <end position="155"/>
    </location>
</feature>
<evidence type="ECO:0000256" key="8">
    <source>
        <dbReference type="ARBA" id="ARBA00050025"/>
    </source>
</evidence>